<reference evidence="1 2" key="1">
    <citation type="submission" date="2014-08" db="EMBL/GenBank/DDBJ databases">
        <authorList>
            <person name="Sisinthy S."/>
        </authorList>
    </citation>
    <scope>NUCLEOTIDE SEQUENCE [LARGE SCALE GENOMIC DNA]</scope>
    <source>
        <strain evidence="1 2">RuG17</strain>
    </source>
</reference>
<sequence>MATIDAEIAAHALASEPVKAAHEVIEANTGQDAEVVSRELAERNLPTLEEIGKIQVRGTVSWWSLHRDRKKLVEKVARLPAE</sequence>
<name>A0A099J2J8_9MICO</name>
<protein>
    <submittedName>
        <fullName evidence="1">Uncharacterized protein</fullName>
    </submittedName>
</protein>
<dbReference type="Proteomes" id="UP000029864">
    <property type="component" value="Unassembled WGS sequence"/>
</dbReference>
<dbReference type="STRING" id="1001240.GY21_16265"/>
<comment type="caution">
    <text evidence="1">The sequence shown here is derived from an EMBL/GenBank/DDBJ whole genome shotgun (WGS) entry which is preliminary data.</text>
</comment>
<evidence type="ECO:0000313" key="2">
    <source>
        <dbReference type="Proteomes" id="UP000029864"/>
    </source>
</evidence>
<organism evidence="1 2">
    <name type="scientific">Cryobacterium roopkundense</name>
    <dbReference type="NCBI Taxonomy" id="1001240"/>
    <lineage>
        <taxon>Bacteria</taxon>
        <taxon>Bacillati</taxon>
        <taxon>Actinomycetota</taxon>
        <taxon>Actinomycetes</taxon>
        <taxon>Micrococcales</taxon>
        <taxon>Microbacteriaceae</taxon>
        <taxon>Cryobacterium</taxon>
    </lineage>
</organism>
<keyword evidence="2" id="KW-1185">Reference proteome</keyword>
<dbReference type="AlphaFoldDB" id="A0A099J2J8"/>
<proteinExistence type="predicted"/>
<gene>
    <name evidence="1" type="ORF">GY21_16265</name>
</gene>
<dbReference type="EMBL" id="JPXF01000081">
    <property type="protein sequence ID" value="KGJ72305.1"/>
    <property type="molecule type" value="Genomic_DNA"/>
</dbReference>
<accession>A0A099J2J8</accession>
<evidence type="ECO:0000313" key="1">
    <source>
        <dbReference type="EMBL" id="KGJ72305.1"/>
    </source>
</evidence>
<dbReference type="eggNOG" id="ENOG502ZDB5">
    <property type="taxonomic scope" value="Bacteria"/>
</dbReference>